<dbReference type="RefSeq" id="WP_174681915.1">
    <property type="nucleotide sequence ID" value="NZ_JABUQZ010000001.1"/>
</dbReference>
<gene>
    <name evidence="1" type="ORF">HT576_03145</name>
    <name evidence="2" type="ORF">HTZ84_17865</name>
</gene>
<dbReference type="PANTHER" id="PTHR31891:SF1">
    <property type="entry name" value="FORMAMIDASE C869.04-RELATED"/>
    <property type="match status" value="1"/>
</dbReference>
<name>A0A8J8GIW1_9EURY</name>
<proteinExistence type="predicted"/>
<evidence type="ECO:0000313" key="3">
    <source>
        <dbReference type="Proteomes" id="UP000728647"/>
    </source>
</evidence>
<evidence type="ECO:0000313" key="2">
    <source>
        <dbReference type="EMBL" id="NUC74145.1"/>
    </source>
</evidence>
<dbReference type="EMBL" id="JABUQZ010000001">
    <property type="protein sequence ID" value="NUC74145.1"/>
    <property type="molecule type" value="Genomic_DNA"/>
</dbReference>
<dbReference type="Gene3D" id="3.10.28.20">
    <property type="entry name" value="Acetamidase/Formamidase-like domains"/>
    <property type="match status" value="1"/>
</dbReference>
<comment type="caution">
    <text evidence="1">The sequence shown here is derived from an EMBL/GenBank/DDBJ whole genome shotgun (WGS) entry which is preliminary data.</text>
</comment>
<dbReference type="AlphaFoldDB" id="A0A8J8GIW1"/>
<dbReference type="Proteomes" id="UP000728647">
    <property type="component" value="Unassembled WGS sequence"/>
</dbReference>
<dbReference type="Gene3D" id="2.60.120.580">
    <property type="entry name" value="Acetamidase/Formamidase-like domains"/>
    <property type="match status" value="2"/>
</dbReference>
<dbReference type="GO" id="GO:0016811">
    <property type="term" value="F:hydrolase activity, acting on carbon-nitrogen (but not peptide) bonds, in linear amides"/>
    <property type="evidence" value="ECO:0007669"/>
    <property type="project" value="InterPro"/>
</dbReference>
<dbReference type="Proteomes" id="UP001016761">
    <property type="component" value="Unassembled WGS sequence"/>
</dbReference>
<evidence type="ECO:0000313" key="4">
    <source>
        <dbReference type="Proteomes" id="UP001016761"/>
    </source>
</evidence>
<protein>
    <submittedName>
        <fullName evidence="1">Acetamidase/formamidase family protein</fullName>
    </submittedName>
</protein>
<dbReference type="InterPro" id="IPR004304">
    <property type="entry name" value="FmdA_AmdA"/>
</dbReference>
<keyword evidence="4" id="KW-1185">Reference proteome</keyword>
<dbReference type="OrthoDB" id="42832at2157"/>
<evidence type="ECO:0000313" key="1">
    <source>
        <dbReference type="EMBL" id="NUB90030.1"/>
    </source>
</evidence>
<dbReference type="SUPFAM" id="SSF141130">
    <property type="entry name" value="Acetamidase/Formamidase-like"/>
    <property type="match status" value="1"/>
</dbReference>
<accession>A0A8J8GIW1</accession>
<sequence>MGAEEFAVDHRIDADDDTVHSDWDNGREPALTVEPGDIVRISCRDATNGQLGPESTPADVAALDIDPIHALTGPVAVEGAQPGDVLAVELLEVEHEGVGYTLVLPGPAELGVLADEFPDPALHVWDLEGDVGHFGDGIEVPLNPFPGIVGVAPAEDGPHGTFPPRDVGGNIDVKQLTAGSTVYLPVAVEDALFSIGDGHAAQGDGEVCGTGIEAPMTVTCRFDLRSDRSIEQPQFETAGPFTPTGRDEPMYGTTGIADDLMAATRRAVRSMVDHLRDERGLERDDAYMLCSVAVDLKINEAVNAPNWVVSAYLPESIFPEAKRRPTRA</sequence>
<dbReference type="EMBL" id="JABURA010000001">
    <property type="protein sequence ID" value="NUB90030.1"/>
    <property type="molecule type" value="Genomic_DNA"/>
</dbReference>
<dbReference type="Pfam" id="PF03069">
    <property type="entry name" value="FmdA_AmdA"/>
    <property type="match status" value="2"/>
</dbReference>
<dbReference type="PANTHER" id="PTHR31891">
    <property type="entry name" value="FORMAMIDASE C869.04-RELATED"/>
    <property type="match status" value="1"/>
</dbReference>
<reference evidence="1 4" key="1">
    <citation type="submission" date="2020-06" db="EMBL/GenBank/DDBJ databases">
        <title>Haloterrigena sp. nov., an extremely halophilic archaeon isolated from a saline sediment.</title>
        <authorList>
            <person name="Liu B.-B."/>
        </authorList>
    </citation>
    <scope>NUCLEOTIDE SEQUENCE</scope>
    <source>
        <strain evidence="1">SYSU A121-1</strain>
        <strain evidence="2 4">SYSU A558-1</strain>
    </source>
</reference>
<organism evidence="1 3">
    <name type="scientific">Haloterrigena gelatinilytica</name>
    <dbReference type="NCBI Taxonomy" id="2741724"/>
    <lineage>
        <taxon>Archaea</taxon>
        <taxon>Methanobacteriati</taxon>
        <taxon>Methanobacteriota</taxon>
        <taxon>Stenosarchaea group</taxon>
        <taxon>Halobacteria</taxon>
        <taxon>Halobacteriales</taxon>
        <taxon>Natrialbaceae</taxon>
        <taxon>Haloterrigena</taxon>
    </lineage>
</organism>